<dbReference type="SUPFAM" id="SSF56529">
    <property type="entry name" value="FAH"/>
    <property type="match status" value="1"/>
</dbReference>
<dbReference type="InterPro" id="IPR011234">
    <property type="entry name" value="Fumarylacetoacetase-like_C"/>
</dbReference>
<dbReference type="InterPro" id="IPR036663">
    <property type="entry name" value="Fumarylacetoacetase_C_sf"/>
</dbReference>
<dbReference type="Proteomes" id="UP000799750">
    <property type="component" value="Unassembled WGS sequence"/>
</dbReference>
<proteinExistence type="inferred from homology"/>
<dbReference type="Pfam" id="PF01557">
    <property type="entry name" value="FAA_hydrolase"/>
    <property type="match status" value="1"/>
</dbReference>
<dbReference type="GO" id="GO:0044281">
    <property type="term" value="P:small molecule metabolic process"/>
    <property type="evidence" value="ECO:0007669"/>
    <property type="project" value="UniProtKB-ARBA"/>
</dbReference>
<evidence type="ECO:0000256" key="2">
    <source>
        <dbReference type="ARBA" id="ARBA00022723"/>
    </source>
</evidence>
<feature type="domain" description="Fumarylacetoacetase-like C-terminal" evidence="3">
    <location>
        <begin position="71"/>
        <end position="282"/>
    </location>
</feature>
<dbReference type="EMBL" id="MU004182">
    <property type="protein sequence ID" value="KAF2501142.1"/>
    <property type="molecule type" value="Genomic_DNA"/>
</dbReference>
<evidence type="ECO:0000313" key="4">
    <source>
        <dbReference type="EMBL" id="KAF2501142.1"/>
    </source>
</evidence>
<sequence>MSWTHLIRFNHKGSPTFAQLVNPKENGDLDDKIKAEIVTGNPVKRNIEFTGETVTVDKKDLLPPAADVPIVVQTGLNYNDHVKEATEVGYQNLPPPRPYLFWRPPTCLAGPYAKINVHPVQQDSLDYEGELIILVGYEPFKDVTVEEAGKQIIGYSVGNDVSPRPGPKLGAMNYIWSKGFDEFTPIGPVLVNAEVLGVPPAIELKTIVDGKVVQQDNTKNMTFNVAEVVAAMATGTTVQPGTVVFTGTCGGGQWFTDKGKTHGIPDGSLVEVQFEKIGKISNIAHFL</sequence>
<dbReference type="PANTHER" id="PTHR42796:SF4">
    <property type="entry name" value="FUMARYLACETOACETATE HYDROLASE DOMAIN-CONTAINING PROTEIN 2A"/>
    <property type="match status" value="1"/>
</dbReference>
<evidence type="ECO:0000256" key="1">
    <source>
        <dbReference type="ARBA" id="ARBA00010211"/>
    </source>
</evidence>
<evidence type="ECO:0000313" key="5">
    <source>
        <dbReference type="Proteomes" id="UP000799750"/>
    </source>
</evidence>
<evidence type="ECO:0000259" key="3">
    <source>
        <dbReference type="Pfam" id="PF01557"/>
    </source>
</evidence>
<gene>
    <name evidence="4" type="ORF">BU16DRAFT_546490</name>
</gene>
<dbReference type="AlphaFoldDB" id="A0A6A6R9S8"/>
<dbReference type="InterPro" id="IPR051121">
    <property type="entry name" value="FAH"/>
</dbReference>
<dbReference type="PANTHER" id="PTHR42796">
    <property type="entry name" value="FUMARYLACETOACETATE HYDROLASE DOMAIN-CONTAINING PROTEIN 2A-RELATED"/>
    <property type="match status" value="1"/>
</dbReference>
<dbReference type="GO" id="GO:0046872">
    <property type="term" value="F:metal ion binding"/>
    <property type="evidence" value="ECO:0007669"/>
    <property type="project" value="UniProtKB-KW"/>
</dbReference>
<organism evidence="4 5">
    <name type="scientific">Lophium mytilinum</name>
    <dbReference type="NCBI Taxonomy" id="390894"/>
    <lineage>
        <taxon>Eukaryota</taxon>
        <taxon>Fungi</taxon>
        <taxon>Dikarya</taxon>
        <taxon>Ascomycota</taxon>
        <taxon>Pezizomycotina</taxon>
        <taxon>Dothideomycetes</taxon>
        <taxon>Pleosporomycetidae</taxon>
        <taxon>Mytilinidiales</taxon>
        <taxon>Mytilinidiaceae</taxon>
        <taxon>Lophium</taxon>
    </lineage>
</organism>
<dbReference type="GO" id="GO:0003824">
    <property type="term" value="F:catalytic activity"/>
    <property type="evidence" value="ECO:0007669"/>
    <property type="project" value="InterPro"/>
</dbReference>
<keyword evidence="5" id="KW-1185">Reference proteome</keyword>
<comment type="similarity">
    <text evidence="1">Belongs to the FAH family.</text>
</comment>
<name>A0A6A6R9S8_9PEZI</name>
<dbReference type="Gene3D" id="3.90.850.10">
    <property type="entry name" value="Fumarylacetoacetase-like, C-terminal domain"/>
    <property type="match status" value="1"/>
</dbReference>
<accession>A0A6A6R9S8</accession>
<protein>
    <recommendedName>
        <fullName evidence="3">Fumarylacetoacetase-like C-terminal domain-containing protein</fullName>
    </recommendedName>
</protein>
<keyword evidence="2" id="KW-0479">Metal-binding</keyword>
<dbReference type="OrthoDB" id="194468at2759"/>
<reference evidence="4" key="1">
    <citation type="journal article" date="2020" name="Stud. Mycol.">
        <title>101 Dothideomycetes genomes: a test case for predicting lifestyles and emergence of pathogens.</title>
        <authorList>
            <person name="Haridas S."/>
            <person name="Albert R."/>
            <person name="Binder M."/>
            <person name="Bloem J."/>
            <person name="Labutti K."/>
            <person name="Salamov A."/>
            <person name="Andreopoulos B."/>
            <person name="Baker S."/>
            <person name="Barry K."/>
            <person name="Bills G."/>
            <person name="Bluhm B."/>
            <person name="Cannon C."/>
            <person name="Castanera R."/>
            <person name="Culley D."/>
            <person name="Daum C."/>
            <person name="Ezra D."/>
            <person name="Gonzalez J."/>
            <person name="Henrissat B."/>
            <person name="Kuo A."/>
            <person name="Liang C."/>
            <person name="Lipzen A."/>
            <person name="Lutzoni F."/>
            <person name="Magnuson J."/>
            <person name="Mondo S."/>
            <person name="Nolan M."/>
            <person name="Ohm R."/>
            <person name="Pangilinan J."/>
            <person name="Park H.-J."/>
            <person name="Ramirez L."/>
            <person name="Alfaro M."/>
            <person name="Sun H."/>
            <person name="Tritt A."/>
            <person name="Yoshinaga Y."/>
            <person name="Zwiers L.-H."/>
            <person name="Turgeon B."/>
            <person name="Goodwin S."/>
            <person name="Spatafora J."/>
            <person name="Crous P."/>
            <person name="Grigoriev I."/>
        </authorList>
    </citation>
    <scope>NUCLEOTIDE SEQUENCE</scope>
    <source>
        <strain evidence="4">CBS 269.34</strain>
    </source>
</reference>